<comment type="caution">
    <text evidence="2">The sequence shown here is derived from an EMBL/GenBank/DDBJ whole genome shotgun (WGS) entry which is preliminary data.</text>
</comment>
<dbReference type="RefSeq" id="WP_155191092.1">
    <property type="nucleotide sequence ID" value="NZ_BAAAEA010000002.1"/>
</dbReference>
<gene>
    <name evidence="2" type="ORF">SAMN06265374_4089</name>
</gene>
<name>A0ABY1PKM9_9HYPH</name>
<organism evidence="2 3">
    <name type="scientific">Roseibium denhamense</name>
    <dbReference type="NCBI Taxonomy" id="76305"/>
    <lineage>
        <taxon>Bacteria</taxon>
        <taxon>Pseudomonadati</taxon>
        <taxon>Pseudomonadota</taxon>
        <taxon>Alphaproteobacteria</taxon>
        <taxon>Hyphomicrobiales</taxon>
        <taxon>Stappiaceae</taxon>
        <taxon>Roseibium</taxon>
    </lineage>
</organism>
<keyword evidence="3" id="KW-1185">Reference proteome</keyword>
<protein>
    <submittedName>
        <fullName evidence="2">Uncharacterized protein</fullName>
    </submittedName>
</protein>
<reference evidence="2 3" key="1">
    <citation type="submission" date="2017-05" db="EMBL/GenBank/DDBJ databases">
        <authorList>
            <person name="Varghese N."/>
            <person name="Submissions S."/>
        </authorList>
    </citation>
    <scope>NUCLEOTIDE SEQUENCE [LARGE SCALE GENOMIC DNA]</scope>
    <source>
        <strain evidence="2 3">DSM 15949</strain>
    </source>
</reference>
<evidence type="ECO:0000313" key="2">
    <source>
        <dbReference type="EMBL" id="SMP35740.1"/>
    </source>
</evidence>
<keyword evidence="1" id="KW-0812">Transmembrane</keyword>
<keyword evidence="1" id="KW-0472">Membrane</keyword>
<feature type="transmembrane region" description="Helical" evidence="1">
    <location>
        <begin position="80"/>
        <end position="103"/>
    </location>
</feature>
<evidence type="ECO:0000313" key="3">
    <source>
        <dbReference type="Proteomes" id="UP001157914"/>
    </source>
</evidence>
<feature type="transmembrane region" description="Helical" evidence="1">
    <location>
        <begin position="115"/>
        <end position="139"/>
    </location>
</feature>
<evidence type="ECO:0000256" key="1">
    <source>
        <dbReference type="SAM" id="Phobius"/>
    </source>
</evidence>
<proteinExistence type="predicted"/>
<dbReference type="Proteomes" id="UP001157914">
    <property type="component" value="Unassembled WGS sequence"/>
</dbReference>
<feature type="transmembrane region" description="Helical" evidence="1">
    <location>
        <begin position="7"/>
        <end position="25"/>
    </location>
</feature>
<dbReference type="EMBL" id="FXTT01000006">
    <property type="protein sequence ID" value="SMP35740.1"/>
    <property type="molecule type" value="Genomic_DNA"/>
</dbReference>
<sequence length="165" mass="18233">MQFILQIAGYILIVYVLLDGGTWFARYTLERSGAGKREKDLLEKLRAKQVGNESLQSGGETAQTDDRNNSGRYIGYLERALIVGGVIYGKWEVILAVIALKTVARHKELDEKIDAEYFLIGSFSSILWAVGCAVLLVVYDAQLGFQVLPKDWLFGAEGVLSQGKG</sequence>
<accession>A0ABY1PKM9</accession>
<keyword evidence="1" id="KW-1133">Transmembrane helix</keyword>